<evidence type="ECO:0000313" key="4">
    <source>
        <dbReference type="Proteomes" id="UP000463857"/>
    </source>
</evidence>
<dbReference type="PANTHER" id="PTHR43428:SF1">
    <property type="entry name" value="ARSENATE REDUCTASE"/>
    <property type="match status" value="1"/>
</dbReference>
<organism evidence="3 4">
    <name type="scientific">Epidermidibacterium keratini</name>
    <dbReference type="NCBI Taxonomy" id="1891644"/>
    <lineage>
        <taxon>Bacteria</taxon>
        <taxon>Bacillati</taxon>
        <taxon>Actinomycetota</taxon>
        <taxon>Actinomycetes</taxon>
        <taxon>Sporichthyales</taxon>
        <taxon>Sporichthyaceae</taxon>
        <taxon>Epidermidibacterium</taxon>
    </lineage>
</organism>
<sequence>MTDDPPLVLFVCKSNAGKSQMAEALLREIAGDAITAVSAGTAPGSAINGQSAAAVGEVGADMSGGTPKPVDPELMRIADRVVVLGREAQLEPVDGMTAGIERWETDEPAERGIGGMQRMRLIRDDIAARVRDLATDLTTKRGENV</sequence>
<dbReference type="AlphaFoldDB" id="A0A7L4YMF0"/>
<gene>
    <name evidence="3" type="ORF">EK0264_08520</name>
</gene>
<keyword evidence="4" id="KW-1185">Reference proteome</keyword>
<name>A0A7L4YMF0_9ACTN</name>
<dbReference type="InterPro" id="IPR036196">
    <property type="entry name" value="Ptyr_pPase_sf"/>
</dbReference>
<reference evidence="3 4" key="1">
    <citation type="journal article" date="2018" name="Int. J. Syst. Evol. Microbiol.">
        <title>Epidermidibacterium keratini gen. nov., sp. nov., a member of the family Sporichthyaceae, isolated from keratin epidermis.</title>
        <authorList>
            <person name="Lee D.G."/>
            <person name="Trujillo M.E."/>
            <person name="Kang S."/>
            <person name="Nam J.J."/>
            <person name="Kim Y.J."/>
        </authorList>
    </citation>
    <scope>NUCLEOTIDE SEQUENCE [LARGE SCALE GENOMIC DNA]</scope>
    <source>
        <strain evidence="3 4">EPI-7</strain>
    </source>
</reference>
<dbReference type="RefSeq" id="WP_159544685.1">
    <property type="nucleotide sequence ID" value="NZ_CP047156.1"/>
</dbReference>
<dbReference type="InParanoid" id="A0A7L4YMF0"/>
<dbReference type="PANTHER" id="PTHR43428">
    <property type="entry name" value="ARSENATE REDUCTASE"/>
    <property type="match status" value="1"/>
</dbReference>
<dbReference type="OrthoDB" id="9799372at2"/>
<dbReference type="InterPro" id="IPR023485">
    <property type="entry name" value="Ptyr_pPase"/>
</dbReference>
<accession>A0A7L4YMF0</accession>
<dbReference type="Gene3D" id="3.40.50.2300">
    <property type="match status" value="1"/>
</dbReference>
<evidence type="ECO:0000259" key="2">
    <source>
        <dbReference type="SMART" id="SM00226"/>
    </source>
</evidence>
<evidence type="ECO:0000256" key="1">
    <source>
        <dbReference type="ARBA" id="ARBA00022849"/>
    </source>
</evidence>
<dbReference type="EMBL" id="CP047156">
    <property type="protein sequence ID" value="QHC00320.1"/>
    <property type="molecule type" value="Genomic_DNA"/>
</dbReference>
<dbReference type="GO" id="GO:0046685">
    <property type="term" value="P:response to arsenic-containing substance"/>
    <property type="evidence" value="ECO:0007669"/>
    <property type="project" value="UniProtKB-KW"/>
</dbReference>
<protein>
    <submittedName>
        <fullName evidence="3">Low molecular weight phosphatase family protein</fullName>
    </submittedName>
</protein>
<dbReference type="KEGG" id="eke:EK0264_08520"/>
<feature type="domain" description="Phosphotyrosine protein phosphatase I" evidence="2">
    <location>
        <begin position="6"/>
        <end position="136"/>
    </location>
</feature>
<dbReference type="SUPFAM" id="SSF52788">
    <property type="entry name" value="Phosphotyrosine protein phosphatases I"/>
    <property type="match status" value="1"/>
</dbReference>
<dbReference type="SMART" id="SM00226">
    <property type="entry name" value="LMWPc"/>
    <property type="match status" value="1"/>
</dbReference>
<dbReference type="Proteomes" id="UP000463857">
    <property type="component" value="Chromosome"/>
</dbReference>
<proteinExistence type="predicted"/>
<evidence type="ECO:0000313" key="3">
    <source>
        <dbReference type="EMBL" id="QHC00320.1"/>
    </source>
</evidence>
<dbReference type="Pfam" id="PF01451">
    <property type="entry name" value="LMWPc"/>
    <property type="match status" value="1"/>
</dbReference>
<keyword evidence="1" id="KW-0059">Arsenical resistance</keyword>